<gene>
    <name evidence="1" type="ORF">SAMN06265374_2252</name>
</gene>
<dbReference type="Proteomes" id="UP001157914">
    <property type="component" value="Unassembled WGS sequence"/>
</dbReference>
<keyword evidence="2" id="KW-1185">Reference proteome</keyword>
<protein>
    <submittedName>
        <fullName evidence="1">Uncharacterized protein</fullName>
    </submittedName>
</protein>
<sequence length="36" mass="3872">MEESEAKRTDATIPGGCVGQRLIPMVETTNSLPNLI</sequence>
<reference evidence="1 2" key="1">
    <citation type="submission" date="2017-05" db="EMBL/GenBank/DDBJ databases">
        <authorList>
            <person name="Varghese N."/>
            <person name="Submissions S."/>
        </authorList>
    </citation>
    <scope>NUCLEOTIDE SEQUENCE [LARGE SCALE GENOMIC DNA]</scope>
    <source>
        <strain evidence="1 2">DSM 15949</strain>
    </source>
</reference>
<organism evidence="1 2">
    <name type="scientific">Roseibium denhamense</name>
    <dbReference type="NCBI Taxonomy" id="76305"/>
    <lineage>
        <taxon>Bacteria</taxon>
        <taxon>Pseudomonadati</taxon>
        <taxon>Pseudomonadota</taxon>
        <taxon>Alphaproteobacteria</taxon>
        <taxon>Hyphomicrobiales</taxon>
        <taxon>Stappiaceae</taxon>
        <taxon>Roseibium</taxon>
    </lineage>
</organism>
<accession>A0ABY1P1L7</accession>
<name>A0ABY1P1L7_9HYPH</name>
<comment type="caution">
    <text evidence="1">The sequence shown here is derived from an EMBL/GenBank/DDBJ whole genome shotgun (WGS) entry which is preliminary data.</text>
</comment>
<evidence type="ECO:0000313" key="1">
    <source>
        <dbReference type="EMBL" id="SMP23332.1"/>
    </source>
</evidence>
<evidence type="ECO:0000313" key="2">
    <source>
        <dbReference type="Proteomes" id="UP001157914"/>
    </source>
</evidence>
<proteinExistence type="predicted"/>
<dbReference type="EMBL" id="FXTT01000003">
    <property type="protein sequence ID" value="SMP23332.1"/>
    <property type="molecule type" value="Genomic_DNA"/>
</dbReference>